<keyword evidence="1" id="KW-0812">Transmembrane</keyword>
<organism evidence="2 3">
    <name type="scientific">Anaerosalibacter massiliensis</name>
    <dbReference type="NCBI Taxonomy" id="1347392"/>
    <lineage>
        <taxon>Bacteria</taxon>
        <taxon>Bacillati</taxon>
        <taxon>Bacillota</taxon>
        <taxon>Tissierellia</taxon>
        <taxon>Tissierellales</taxon>
        <taxon>Sporanaerobacteraceae</taxon>
        <taxon>Anaerosalibacter</taxon>
    </lineage>
</organism>
<evidence type="ECO:0000256" key="1">
    <source>
        <dbReference type="SAM" id="Phobius"/>
    </source>
</evidence>
<name>A0A9X2MHR0_9FIRM</name>
<reference evidence="2" key="1">
    <citation type="submission" date="2022-07" db="EMBL/GenBank/DDBJ databases">
        <title>Enhanced cultured diversity of the mouse gut microbiota enables custom-made synthetic communities.</title>
        <authorList>
            <person name="Afrizal A."/>
        </authorList>
    </citation>
    <scope>NUCLEOTIDE SEQUENCE</scope>
    <source>
        <strain evidence="2">DSM 29482</strain>
    </source>
</reference>
<keyword evidence="1" id="KW-0472">Membrane</keyword>
<proteinExistence type="predicted"/>
<keyword evidence="1" id="KW-1133">Transmembrane helix</keyword>
<sequence length="157" mass="17791">MDEGSKREKSINIQVIKVLVCFLIFYGVLVLISLSVQGLSIRSWVNWLGIFSIVFLGILIMFRLISYFCKREGFIKSVLVGVATIVSILAILAALAIGAMDIPEEHTVMHNGHKMIRVYAGFLRPNDEDHAIYCEPVGIFFKKYTGEKGEKVYPFWE</sequence>
<accession>A0A9X2MHR0</accession>
<evidence type="ECO:0000313" key="3">
    <source>
        <dbReference type="Proteomes" id="UP001142078"/>
    </source>
</evidence>
<keyword evidence="3" id="KW-1185">Reference proteome</keyword>
<dbReference type="AlphaFoldDB" id="A0A9X2MHR0"/>
<protein>
    <submittedName>
        <fullName evidence="2">Uncharacterized protein</fullName>
    </submittedName>
</protein>
<evidence type="ECO:0000313" key="2">
    <source>
        <dbReference type="EMBL" id="MCR2044270.1"/>
    </source>
</evidence>
<feature type="transmembrane region" description="Helical" evidence="1">
    <location>
        <begin position="12"/>
        <end position="32"/>
    </location>
</feature>
<dbReference type="EMBL" id="JANJZL010000005">
    <property type="protein sequence ID" value="MCR2044270.1"/>
    <property type="molecule type" value="Genomic_DNA"/>
</dbReference>
<feature type="transmembrane region" description="Helical" evidence="1">
    <location>
        <begin position="77"/>
        <end position="100"/>
    </location>
</feature>
<gene>
    <name evidence="2" type="ORF">NSA23_09070</name>
</gene>
<dbReference type="RefSeq" id="WP_042679207.1">
    <property type="nucleotide sequence ID" value="NZ_CABKTM010000012.1"/>
</dbReference>
<comment type="caution">
    <text evidence="2">The sequence shown here is derived from an EMBL/GenBank/DDBJ whole genome shotgun (WGS) entry which is preliminary data.</text>
</comment>
<dbReference type="Proteomes" id="UP001142078">
    <property type="component" value="Unassembled WGS sequence"/>
</dbReference>
<feature type="transmembrane region" description="Helical" evidence="1">
    <location>
        <begin position="44"/>
        <end position="65"/>
    </location>
</feature>